<name>A0A9J7NB88_BRAFL</name>
<organism evidence="2 3">
    <name type="scientific">Branchiostoma floridae</name>
    <name type="common">Florida lancelet</name>
    <name type="synonym">Amphioxus</name>
    <dbReference type="NCBI Taxonomy" id="7739"/>
    <lineage>
        <taxon>Eukaryota</taxon>
        <taxon>Metazoa</taxon>
        <taxon>Chordata</taxon>
        <taxon>Cephalochordata</taxon>
        <taxon>Leptocardii</taxon>
        <taxon>Amphioxiformes</taxon>
        <taxon>Branchiostomatidae</taxon>
        <taxon>Branchiostoma</taxon>
    </lineage>
</organism>
<keyword evidence="2" id="KW-1185">Reference proteome</keyword>
<accession>A0A9J7NB88</accession>
<dbReference type="KEGG" id="bfo:118429673"/>
<reference evidence="2" key="1">
    <citation type="journal article" date="2020" name="Nat. Ecol. Evol.">
        <title>Deeply conserved synteny resolves early events in vertebrate evolution.</title>
        <authorList>
            <person name="Simakov O."/>
            <person name="Marletaz F."/>
            <person name="Yue J.X."/>
            <person name="O'Connell B."/>
            <person name="Jenkins J."/>
            <person name="Brandt A."/>
            <person name="Calef R."/>
            <person name="Tung C.H."/>
            <person name="Huang T.K."/>
            <person name="Schmutz J."/>
            <person name="Satoh N."/>
            <person name="Yu J.K."/>
            <person name="Putnam N.H."/>
            <person name="Green R.E."/>
            <person name="Rokhsar D.S."/>
        </authorList>
    </citation>
    <scope>NUCLEOTIDE SEQUENCE [LARGE SCALE GENOMIC DNA]</scope>
    <source>
        <strain evidence="2">S238N-H82</strain>
    </source>
</reference>
<dbReference type="OrthoDB" id="10049331at2759"/>
<dbReference type="OMA" id="ANTQTHE"/>
<keyword evidence="1" id="KW-0472">Membrane</keyword>
<gene>
    <name evidence="3" type="primary">LOC118429673</name>
</gene>
<dbReference type="RefSeq" id="XP_035696151.1">
    <property type="nucleotide sequence ID" value="XM_035840258.1"/>
</dbReference>
<protein>
    <submittedName>
        <fullName evidence="3">Uncharacterized protein LOC118429673</fullName>
    </submittedName>
</protein>
<keyword evidence="1" id="KW-0812">Transmembrane</keyword>
<keyword evidence="1" id="KW-1133">Transmembrane helix</keyword>
<reference evidence="3" key="2">
    <citation type="submission" date="2025-08" db="UniProtKB">
        <authorList>
            <consortium name="RefSeq"/>
        </authorList>
    </citation>
    <scope>IDENTIFICATION</scope>
    <source>
        <strain evidence="3">S238N-H82</strain>
        <tissue evidence="3">Testes</tissue>
    </source>
</reference>
<dbReference type="AlphaFoldDB" id="A0A9J7NB88"/>
<evidence type="ECO:0000313" key="2">
    <source>
        <dbReference type="Proteomes" id="UP000001554"/>
    </source>
</evidence>
<sequence length="148" mass="16135">MATFVDSNGKIHSCELCLKYPETPECVEQCPTSQDPPNAGGASPTLVLAVGLPVAVMLVLLLVLAALWWYKKKHVPPHPDNVEAPVQEQADLLTKPKYMVNHANTQTHEPVDAEQRPLAGLEPVEDDYLPIRETAEGTSINASSHTFT</sequence>
<feature type="transmembrane region" description="Helical" evidence="1">
    <location>
        <begin position="46"/>
        <end position="70"/>
    </location>
</feature>
<dbReference type="GeneID" id="118429673"/>
<proteinExistence type="predicted"/>
<evidence type="ECO:0000313" key="3">
    <source>
        <dbReference type="RefSeq" id="XP_035696151.1"/>
    </source>
</evidence>
<evidence type="ECO:0000256" key="1">
    <source>
        <dbReference type="SAM" id="Phobius"/>
    </source>
</evidence>
<dbReference type="Proteomes" id="UP000001554">
    <property type="component" value="Chromosome 13"/>
</dbReference>